<feature type="domain" description="PTS EIIB type-2" evidence="2">
    <location>
        <begin position="1"/>
        <end position="91"/>
    </location>
</feature>
<keyword evidence="1" id="KW-0808">Transferase</keyword>
<dbReference type="InterPro" id="IPR013011">
    <property type="entry name" value="PTS_EIIB_2"/>
</dbReference>
<dbReference type="Pfam" id="PF02302">
    <property type="entry name" value="PTS_IIB"/>
    <property type="match status" value="1"/>
</dbReference>
<evidence type="ECO:0000259" key="2">
    <source>
        <dbReference type="PROSITE" id="PS51099"/>
    </source>
</evidence>
<dbReference type="GO" id="GO:0008982">
    <property type="term" value="F:protein-N(PI)-phosphohistidine-sugar phosphotransferase activity"/>
    <property type="evidence" value="ECO:0007669"/>
    <property type="project" value="InterPro"/>
</dbReference>
<dbReference type="Gene3D" id="3.40.50.2300">
    <property type="match status" value="1"/>
</dbReference>
<evidence type="ECO:0000313" key="3">
    <source>
        <dbReference type="EMBL" id="GEN87070.1"/>
    </source>
</evidence>
<dbReference type="InterPro" id="IPR036095">
    <property type="entry name" value="PTS_EIIB-like_sf"/>
</dbReference>
<comment type="caution">
    <text evidence="3">The sequence shown here is derived from an EMBL/GenBank/DDBJ whole genome shotgun (WGS) entry which is preliminary data.</text>
</comment>
<dbReference type="STRING" id="582851.GCA_900162665_00931"/>
<dbReference type="RefSeq" id="WP_147210082.1">
    <property type="nucleotide sequence ID" value="NZ_BJYM01000006.1"/>
</dbReference>
<reference evidence="3 4" key="1">
    <citation type="submission" date="2019-07" db="EMBL/GenBank/DDBJ databases">
        <title>Whole genome shotgun sequence of Oceanobacillus sojae NBRC 105379.</title>
        <authorList>
            <person name="Hosoyama A."/>
            <person name="Uohara A."/>
            <person name="Ohji S."/>
            <person name="Ichikawa N."/>
        </authorList>
    </citation>
    <scope>NUCLEOTIDE SEQUENCE [LARGE SCALE GENOMIC DNA]</scope>
    <source>
        <strain evidence="3 4">NBRC 105379</strain>
    </source>
</reference>
<proteinExistence type="predicted"/>
<dbReference type="SUPFAM" id="SSF52794">
    <property type="entry name" value="PTS system IIB component-like"/>
    <property type="match status" value="1"/>
</dbReference>
<sequence length="94" mass="10050">MYILSVCGMGFGTSLMLLMDIQSMAKDHGYTVEGEATDLGSAKGKSCDLIVASSEIAASLTDEEVPVVAIDNLLDKDEIKEKVLPLIERLSKEG</sequence>
<evidence type="ECO:0000256" key="1">
    <source>
        <dbReference type="ARBA" id="ARBA00022679"/>
    </source>
</evidence>
<keyword evidence="4" id="KW-1185">Reference proteome</keyword>
<organism evidence="3 4">
    <name type="scientific">Oceanobacillus sojae</name>
    <dbReference type="NCBI Taxonomy" id="582851"/>
    <lineage>
        <taxon>Bacteria</taxon>
        <taxon>Bacillati</taxon>
        <taxon>Bacillota</taxon>
        <taxon>Bacilli</taxon>
        <taxon>Bacillales</taxon>
        <taxon>Bacillaceae</taxon>
        <taxon>Oceanobacillus</taxon>
    </lineage>
</organism>
<dbReference type="CDD" id="cd05563">
    <property type="entry name" value="PTS_IIB_ascorbate"/>
    <property type="match status" value="1"/>
</dbReference>
<evidence type="ECO:0000313" key="4">
    <source>
        <dbReference type="Proteomes" id="UP000321558"/>
    </source>
</evidence>
<accession>A0A511ZI05</accession>
<gene>
    <name evidence="3" type="ORF">OSO01_18090</name>
</gene>
<dbReference type="OrthoDB" id="6603449at2"/>
<protein>
    <submittedName>
        <fullName evidence="3">PTS lactose transporter subunit IIB</fullName>
    </submittedName>
</protein>
<dbReference type="AlphaFoldDB" id="A0A511ZI05"/>
<dbReference type="GO" id="GO:0009401">
    <property type="term" value="P:phosphoenolpyruvate-dependent sugar phosphotransferase system"/>
    <property type="evidence" value="ECO:0007669"/>
    <property type="project" value="InterPro"/>
</dbReference>
<dbReference type="InterPro" id="IPR003501">
    <property type="entry name" value="PTS_EIIB_2/3"/>
</dbReference>
<name>A0A511ZI05_9BACI</name>
<dbReference type="EMBL" id="BJYM01000006">
    <property type="protein sequence ID" value="GEN87070.1"/>
    <property type="molecule type" value="Genomic_DNA"/>
</dbReference>
<dbReference type="PROSITE" id="PS51099">
    <property type="entry name" value="PTS_EIIB_TYPE_2"/>
    <property type="match status" value="1"/>
</dbReference>
<dbReference type="Proteomes" id="UP000321558">
    <property type="component" value="Unassembled WGS sequence"/>
</dbReference>